<evidence type="ECO:0000313" key="3">
    <source>
        <dbReference type="Proteomes" id="UP001501721"/>
    </source>
</evidence>
<organism evidence="2 3">
    <name type="scientific">Streptomyces graminearus</name>
    <dbReference type="NCBI Taxonomy" id="284030"/>
    <lineage>
        <taxon>Bacteria</taxon>
        <taxon>Bacillati</taxon>
        <taxon>Actinomycetota</taxon>
        <taxon>Actinomycetes</taxon>
        <taxon>Kitasatosporales</taxon>
        <taxon>Streptomycetaceae</taxon>
        <taxon>Streptomyces</taxon>
    </lineage>
</organism>
<feature type="region of interest" description="Disordered" evidence="1">
    <location>
        <begin position="126"/>
        <end position="153"/>
    </location>
</feature>
<comment type="caution">
    <text evidence="2">The sequence shown here is derived from an EMBL/GenBank/DDBJ whole genome shotgun (WGS) entry which is preliminary data.</text>
</comment>
<proteinExistence type="predicted"/>
<accession>A0ABP5XZR0</accession>
<reference evidence="3" key="1">
    <citation type="journal article" date="2019" name="Int. J. Syst. Evol. Microbiol.">
        <title>The Global Catalogue of Microorganisms (GCM) 10K type strain sequencing project: providing services to taxonomists for standard genome sequencing and annotation.</title>
        <authorList>
            <consortium name="The Broad Institute Genomics Platform"/>
            <consortium name="The Broad Institute Genome Sequencing Center for Infectious Disease"/>
            <person name="Wu L."/>
            <person name="Ma J."/>
        </authorList>
    </citation>
    <scope>NUCLEOTIDE SEQUENCE [LARGE SCALE GENOMIC DNA]</scope>
    <source>
        <strain evidence="3">JCM 6923</strain>
    </source>
</reference>
<feature type="compositionally biased region" description="Pro residues" evidence="1">
    <location>
        <begin position="144"/>
        <end position="153"/>
    </location>
</feature>
<dbReference type="Proteomes" id="UP001501721">
    <property type="component" value="Unassembled WGS sequence"/>
</dbReference>
<evidence type="ECO:0000256" key="1">
    <source>
        <dbReference type="SAM" id="MobiDB-lite"/>
    </source>
</evidence>
<sequence length="153" mass="15438">MQGSDRTTRRIGSGRWVGLGPVDGACIGEPIGLPDLTVLAGGPGRAGRGLGRRGALGLVGGASAGRARTADRACAAAGSEAGRFGGARARDLMELLGLPVPVGRARIGGACSRRRIEAGSVDRVRVGEPIQPTDPTVPLGRTPARPPAGLPRH</sequence>
<keyword evidence="3" id="KW-1185">Reference proteome</keyword>
<evidence type="ECO:0000313" key="2">
    <source>
        <dbReference type="EMBL" id="GAA2468392.1"/>
    </source>
</evidence>
<dbReference type="EMBL" id="BAAATL010000002">
    <property type="protein sequence ID" value="GAA2468392.1"/>
    <property type="molecule type" value="Genomic_DNA"/>
</dbReference>
<gene>
    <name evidence="2" type="ORF">GCM10010422_07400</name>
</gene>
<name>A0ABP5XZR0_9ACTN</name>
<protein>
    <submittedName>
        <fullName evidence="2">Uncharacterized protein</fullName>
    </submittedName>
</protein>